<dbReference type="Pfam" id="PF00152">
    <property type="entry name" value="tRNA-synt_2"/>
    <property type="match status" value="1"/>
</dbReference>
<evidence type="ECO:0000259" key="6">
    <source>
        <dbReference type="PROSITE" id="PS50862"/>
    </source>
</evidence>
<accession>A0ABR0E582</accession>
<keyword evidence="5" id="KW-0030">Aminoacyl-tRNA synthetase</keyword>
<dbReference type="InterPro" id="IPR045864">
    <property type="entry name" value="aa-tRNA-synth_II/BPL/LPL"/>
</dbReference>
<proteinExistence type="predicted"/>
<gene>
    <name evidence="7" type="ORF">PRZ48_012366</name>
</gene>
<dbReference type="InterPro" id="IPR004364">
    <property type="entry name" value="Aa-tRNA-synt_II"/>
</dbReference>
<evidence type="ECO:0000256" key="1">
    <source>
        <dbReference type="ARBA" id="ARBA00022598"/>
    </source>
</evidence>
<evidence type="ECO:0000256" key="5">
    <source>
        <dbReference type="ARBA" id="ARBA00023146"/>
    </source>
</evidence>
<organism evidence="7 8">
    <name type="scientific">Zasmidium cellare</name>
    <name type="common">Wine cellar mold</name>
    <name type="synonym">Racodium cellare</name>
    <dbReference type="NCBI Taxonomy" id="395010"/>
    <lineage>
        <taxon>Eukaryota</taxon>
        <taxon>Fungi</taxon>
        <taxon>Dikarya</taxon>
        <taxon>Ascomycota</taxon>
        <taxon>Pezizomycotina</taxon>
        <taxon>Dothideomycetes</taxon>
        <taxon>Dothideomycetidae</taxon>
        <taxon>Mycosphaerellales</taxon>
        <taxon>Mycosphaerellaceae</taxon>
        <taxon>Zasmidium</taxon>
    </lineage>
</organism>
<keyword evidence="4" id="KW-0648">Protein biosynthesis</keyword>
<dbReference type="Proteomes" id="UP001305779">
    <property type="component" value="Unassembled WGS sequence"/>
</dbReference>
<dbReference type="SUPFAM" id="SSF55681">
    <property type="entry name" value="Class II aaRS and biotin synthetases"/>
    <property type="match status" value="1"/>
</dbReference>
<evidence type="ECO:0000256" key="3">
    <source>
        <dbReference type="ARBA" id="ARBA00022840"/>
    </source>
</evidence>
<keyword evidence="8" id="KW-1185">Reference proteome</keyword>
<dbReference type="Gene3D" id="3.30.930.10">
    <property type="entry name" value="Bira Bifunctional Protein, Domain 2"/>
    <property type="match status" value="1"/>
</dbReference>
<dbReference type="PANTHER" id="PTHR22594:SF34">
    <property type="entry name" value="ASPARAGINE--TRNA LIGASE, MITOCHONDRIAL-RELATED"/>
    <property type="match status" value="1"/>
</dbReference>
<evidence type="ECO:0000256" key="4">
    <source>
        <dbReference type="ARBA" id="ARBA00022917"/>
    </source>
</evidence>
<dbReference type="EMBL" id="JAXOVC010000010">
    <property type="protein sequence ID" value="KAK4496386.1"/>
    <property type="molecule type" value="Genomic_DNA"/>
</dbReference>
<dbReference type="PANTHER" id="PTHR22594">
    <property type="entry name" value="ASPARTYL/LYSYL-TRNA SYNTHETASE"/>
    <property type="match status" value="1"/>
</dbReference>
<evidence type="ECO:0000313" key="8">
    <source>
        <dbReference type="Proteomes" id="UP001305779"/>
    </source>
</evidence>
<protein>
    <recommendedName>
        <fullName evidence="6">Aminoacyl-transfer RNA synthetases class-II family profile domain-containing protein</fullName>
    </recommendedName>
</protein>
<evidence type="ECO:0000313" key="7">
    <source>
        <dbReference type="EMBL" id="KAK4496386.1"/>
    </source>
</evidence>
<keyword evidence="1" id="KW-0436">Ligase</keyword>
<reference evidence="7 8" key="1">
    <citation type="journal article" date="2023" name="G3 (Bethesda)">
        <title>A chromosome-level genome assembly of Zasmidium syzygii isolated from banana leaves.</title>
        <authorList>
            <person name="van Westerhoven A.C."/>
            <person name="Mehrabi R."/>
            <person name="Talebi R."/>
            <person name="Steentjes M.B.F."/>
            <person name="Corcolon B."/>
            <person name="Chong P.A."/>
            <person name="Kema G.H.J."/>
            <person name="Seidl M.F."/>
        </authorList>
    </citation>
    <scope>NUCLEOTIDE SEQUENCE [LARGE SCALE GENOMIC DNA]</scope>
    <source>
        <strain evidence="7 8">P124</strain>
    </source>
</reference>
<feature type="domain" description="Aminoacyl-transfer RNA synthetases class-II family profile" evidence="6">
    <location>
        <begin position="125"/>
        <end position="385"/>
    </location>
</feature>
<keyword evidence="2" id="KW-0547">Nucleotide-binding</keyword>
<comment type="caution">
    <text evidence="7">The sequence shown here is derived from an EMBL/GenBank/DDBJ whole genome shotgun (WGS) entry which is preliminary data.</text>
</comment>
<dbReference type="PROSITE" id="PS50862">
    <property type="entry name" value="AA_TRNA_LIGASE_II"/>
    <property type="match status" value="1"/>
</dbReference>
<keyword evidence="3" id="KW-0067">ATP-binding</keyword>
<sequence length="449" mass="50748">MDFRRVSVRQLLSFSSEPKSFKLCGTVKTVRRDGNCVEVEVFDGSSFHAVLIEVPEALQPAEALTQWTTVEVTGDWHPDKNRIIASEVRVFGVSDPSTNPLNANALTHGTHPHLRLRDPWHALLLRFRSEVIAAIHSVLATHPEGPFHQVHHPVITHTDCEGGAEVFPVLTQKSKKDDAVQVDDFFGGTRFLTVTAALHGEAFTMGLDRVWMLAPCFRAERSVEDRHLAEFWMLEVSMNWVEEVEVLMRVCEDFLRGLVEKLRKSPAACEVLEVVGREGTTSVSAAEIRRRWELLTQGDWPRITHAEAVRMMQDAEEVGEADFELKPGLETDLSAEHEMFLLDHFQRPVFVTHYPSKIRLFSALQSRAPQSSSDIQTTESVDLLLPGIGEVFSGGLREHRLEKLIETMREKGFFRSCDAKAGKAKGGEYPFLHDDESLDSLEWFADLRR</sequence>
<evidence type="ECO:0000256" key="2">
    <source>
        <dbReference type="ARBA" id="ARBA00022741"/>
    </source>
</evidence>
<name>A0ABR0E582_ZASCE</name>
<dbReference type="InterPro" id="IPR006195">
    <property type="entry name" value="aa-tRNA-synth_II"/>
</dbReference>